<evidence type="ECO:0000313" key="1">
    <source>
        <dbReference type="EMBL" id="GAJ14116.1"/>
    </source>
</evidence>
<name>X1VH55_9ZZZZ</name>
<dbReference type="AlphaFoldDB" id="X1VH55"/>
<dbReference type="EMBL" id="BARW01025947">
    <property type="protein sequence ID" value="GAJ14116.1"/>
    <property type="molecule type" value="Genomic_DNA"/>
</dbReference>
<protein>
    <submittedName>
        <fullName evidence="1">Uncharacterized protein</fullName>
    </submittedName>
</protein>
<proteinExistence type="predicted"/>
<feature type="non-terminal residue" evidence="1">
    <location>
        <position position="65"/>
    </location>
</feature>
<gene>
    <name evidence="1" type="ORF">S12H4_42410</name>
</gene>
<sequence length="65" mass="7357">MNFNLLKMSTVEKRLLMGGLVTSFSYYADLAAERLVPEFPPELSERLHPYLPKNGEIIFDLAPTA</sequence>
<accession>X1VH55</accession>
<organism evidence="1">
    <name type="scientific">marine sediment metagenome</name>
    <dbReference type="NCBI Taxonomy" id="412755"/>
    <lineage>
        <taxon>unclassified sequences</taxon>
        <taxon>metagenomes</taxon>
        <taxon>ecological metagenomes</taxon>
    </lineage>
</organism>
<reference evidence="1" key="1">
    <citation type="journal article" date="2014" name="Front. Microbiol.">
        <title>High frequency of phylogenetically diverse reductive dehalogenase-homologous genes in deep subseafloor sedimentary metagenomes.</title>
        <authorList>
            <person name="Kawai M."/>
            <person name="Futagami T."/>
            <person name="Toyoda A."/>
            <person name="Takaki Y."/>
            <person name="Nishi S."/>
            <person name="Hori S."/>
            <person name="Arai W."/>
            <person name="Tsubouchi T."/>
            <person name="Morono Y."/>
            <person name="Uchiyama I."/>
            <person name="Ito T."/>
            <person name="Fujiyama A."/>
            <person name="Inagaki F."/>
            <person name="Takami H."/>
        </authorList>
    </citation>
    <scope>NUCLEOTIDE SEQUENCE</scope>
    <source>
        <strain evidence="1">Expedition CK06-06</strain>
    </source>
</reference>
<comment type="caution">
    <text evidence="1">The sequence shown here is derived from an EMBL/GenBank/DDBJ whole genome shotgun (WGS) entry which is preliminary data.</text>
</comment>